<keyword evidence="3" id="KW-0029">Amino-acid transport</keyword>
<dbReference type="PANTHER" id="PTHR43820">
    <property type="entry name" value="HIGH-AFFINITY BRANCHED-CHAIN AMINO ACID TRANSPORT ATP-BINDING PROTEIN LIVF"/>
    <property type="match status" value="1"/>
</dbReference>
<protein>
    <submittedName>
        <fullName evidence="4">High-affinity branched-chain amino acid ABC transporter, ATP-binding protein</fullName>
    </submittedName>
</protein>
<dbReference type="PANTHER" id="PTHR43820:SF4">
    <property type="entry name" value="HIGH-AFFINITY BRANCHED-CHAIN AMINO ACID TRANSPORT ATP-BINDING PROTEIN LIVF"/>
    <property type="match status" value="1"/>
</dbReference>
<evidence type="ECO:0000256" key="3">
    <source>
        <dbReference type="ARBA" id="ARBA00022970"/>
    </source>
</evidence>
<sequence length="78" mass="8472">LLDEPSLGLSPVAVDAVFQVLERIRGVGVAILLVEQRAQRAIRFCERSYVLSDGEIRLEVTGGAGEDPQAVVEAYFGR</sequence>
<keyword evidence="4" id="KW-0547">Nucleotide-binding</keyword>
<evidence type="ECO:0000313" key="4">
    <source>
        <dbReference type="EMBL" id="EQD28898.1"/>
    </source>
</evidence>
<dbReference type="GO" id="GO:0005524">
    <property type="term" value="F:ATP binding"/>
    <property type="evidence" value="ECO:0007669"/>
    <property type="project" value="UniProtKB-KW"/>
</dbReference>
<keyword evidence="4" id="KW-0067">ATP-binding</keyword>
<comment type="caution">
    <text evidence="4">The sequence shown here is derived from an EMBL/GenBank/DDBJ whole genome shotgun (WGS) entry which is preliminary data.</text>
</comment>
<dbReference type="GO" id="GO:0015658">
    <property type="term" value="F:branched-chain amino acid transmembrane transporter activity"/>
    <property type="evidence" value="ECO:0007669"/>
    <property type="project" value="TreeGrafter"/>
</dbReference>
<dbReference type="GO" id="GO:0015807">
    <property type="term" value="P:L-amino acid transport"/>
    <property type="evidence" value="ECO:0007669"/>
    <property type="project" value="TreeGrafter"/>
</dbReference>
<evidence type="ECO:0000256" key="1">
    <source>
        <dbReference type="ARBA" id="ARBA00005417"/>
    </source>
</evidence>
<reference evidence="4" key="2">
    <citation type="journal article" date="2014" name="ISME J.">
        <title>Microbial stratification in low pH oxic and suboxic macroscopic growths along an acid mine drainage.</title>
        <authorList>
            <person name="Mendez-Garcia C."/>
            <person name="Mesa V."/>
            <person name="Sprenger R.R."/>
            <person name="Richter M."/>
            <person name="Diez M.S."/>
            <person name="Solano J."/>
            <person name="Bargiela R."/>
            <person name="Golyshina O.V."/>
            <person name="Manteca A."/>
            <person name="Ramos J.L."/>
            <person name="Gallego J.R."/>
            <person name="Llorente I."/>
            <person name="Martins Dos Santos V.A."/>
            <person name="Jensen O.N."/>
            <person name="Pelaez A.I."/>
            <person name="Sanchez J."/>
            <person name="Ferrer M."/>
        </authorList>
    </citation>
    <scope>NUCLEOTIDE SEQUENCE</scope>
</reference>
<dbReference type="Gene3D" id="3.40.50.300">
    <property type="entry name" value="P-loop containing nucleotide triphosphate hydrolases"/>
    <property type="match status" value="1"/>
</dbReference>
<name>T0Y6Y0_9ZZZZ</name>
<gene>
    <name evidence="4" type="ORF">B2A_14715</name>
</gene>
<dbReference type="EMBL" id="AUZZ01010695">
    <property type="protein sequence ID" value="EQD28898.1"/>
    <property type="molecule type" value="Genomic_DNA"/>
</dbReference>
<proteinExistence type="inferred from homology"/>
<comment type="similarity">
    <text evidence="1">Belongs to the ABC transporter superfamily.</text>
</comment>
<reference evidence="4" key="1">
    <citation type="submission" date="2013-08" db="EMBL/GenBank/DDBJ databases">
        <authorList>
            <person name="Mendez C."/>
            <person name="Richter M."/>
            <person name="Ferrer M."/>
            <person name="Sanchez J."/>
        </authorList>
    </citation>
    <scope>NUCLEOTIDE SEQUENCE</scope>
</reference>
<feature type="non-terminal residue" evidence="4">
    <location>
        <position position="1"/>
    </location>
</feature>
<dbReference type="InterPro" id="IPR027417">
    <property type="entry name" value="P-loop_NTPase"/>
</dbReference>
<accession>T0Y6Y0</accession>
<evidence type="ECO:0000256" key="2">
    <source>
        <dbReference type="ARBA" id="ARBA00022448"/>
    </source>
</evidence>
<organism evidence="4">
    <name type="scientific">mine drainage metagenome</name>
    <dbReference type="NCBI Taxonomy" id="410659"/>
    <lineage>
        <taxon>unclassified sequences</taxon>
        <taxon>metagenomes</taxon>
        <taxon>ecological metagenomes</taxon>
    </lineage>
</organism>
<keyword evidence="2" id="KW-0813">Transport</keyword>
<dbReference type="SUPFAM" id="SSF52540">
    <property type="entry name" value="P-loop containing nucleoside triphosphate hydrolases"/>
    <property type="match status" value="1"/>
</dbReference>
<dbReference type="InterPro" id="IPR052156">
    <property type="entry name" value="BCAA_Transport_ATP-bd_LivF"/>
</dbReference>
<dbReference type="AlphaFoldDB" id="T0Y6Y0"/>